<dbReference type="EMBL" id="PEZG01000031">
    <property type="protein sequence ID" value="PIS15861.1"/>
    <property type="molecule type" value="Genomic_DNA"/>
</dbReference>
<protein>
    <submittedName>
        <fullName evidence="1">Uncharacterized protein</fullName>
    </submittedName>
</protein>
<dbReference type="Proteomes" id="UP000231198">
    <property type="component" value="Unassembled WGS sequence"/>
</dbReference>
<evidence type="ECO:0000313" key="2">
    <source>
        <dbReference type="Proteomes" id="UP000231198"/>
    </source>
</evidence>
<reference evidence="2" key="1">
    <citation type="submission" date="2017-09" db="EMBL/GenBank/DDBJ databases">
        <title>Depth-based differentiation of microbial function through sediment-hosted aquifers and enrichment of novel symbionts in the deep terrestrial subsurface.</title>
        <authorList>
            <person name="Probst A.J."/>
            <person name="Ladd B."/>
            <person name="Jarett J.K."/>
            <person name="Geller-Mcgrath D.E."/>
            <person name="Sieber C.M.K."/>
            <person name="Emerson J.B."/>
            <person name="Anantharaman K."/>
            <person name="Thomas B.C."/>
            <person name="Malmstrom R."/>
            <person name="Stieglmeier M."/>
            <person name="Klingl A."/>
            <person name="Woyke T."/>
            <person name="Ryan C.M."/>
            <person name="Banfield J.F."/>
        </authorList>
    </citation>
    <scope>NUCLEOTIDE SEQUENCE [LARGE SCALE GENOMIC DNA]</scope>
</reference>
<name>A0A2H0WTD0_9BACT</name>
<gene>
    <name evidence="1" type="ORF">COT62_01430</name>
</gene>
<feature type="non-terminal residue" evidence="1">
    <location>
        <position position="1"/>
    </location>
</feature>
<organism evidence="1 2">
    <name type="scientific">Candidatus Roizmanbacteria bacterium CG09_land_8_20_14_0_10_41_9</name>
    <dbReference type="NCBI Taxonomy" id="1974850"/>
    <lineage>
        <taxon>Bacteria</taxon>
        <taxon>Candidatus Roizmaniibacteriota</taxon>
    </lineage>
</organism>
<accession>A0A2H0WTD0</accession>
<proteinExistence type="predicted"/>
<dbReference type="AlphaFoldDB" id="A0A2H0WTD0"/>
<evidence type="ECO:0000313" key="1">
    <source>
        <dbReference type="EMBL" id="PIS15861.1"/>
    </source>
</evidence>
<comment type="caution">
    <text evidence="1">The sequence shown here is derived from an EMBL/GenBank/DDBJ whole genome shotgun (WGS) entry which is preliminary data.</text>
</comment>
<sequence>RVRKELAMMKEITGYDDTGLWENVTDENGIPYTKVHATQDQNSKVVYEVILDTTKDPRGIPQMFTIRECDYNDETGGKIVGLNDAQASLTRQAWRILETADPYVDEQDPGFLEKSWRVNKGGA</sequence>